<protein>
    <submittedName>
        <fullName evidence="3">PH domain-containing protein</fullName>
    </submittedName>
</protein>
<dbReference type="AlphaFoldDB" id="A0A1G9RQ22"/>
<reference evidence="3 4" key="1">
    <citation type="submission" date="2016-10" db="EMBL/GenBank/DDBJ databases">
        <authorList>
            <person name="de Groot N.N."/>
        </authorList>
    </citation>
    <scope>NUCLEOTIDE SEQUENCE [LARGE SCALE GENOMIC DNA]</scope>
    <source>
        <strain evidence="3 4">DSM 25186</strain>
    </source>
</reference>
<organism evidence="3 4">
    <name type="scientific">Catalinimonas alkaloidigena</name>
    <dbReference type="NCBI Taxonomy" id="1075417"/>
    <lineage>
        <taxon>Bacteria</taxon>
        <taxon>Pseudomonadati</taxon>
        <taxon>Bacteroidota</taxon>
        <taxon>Cytophagia</taxon>
        <taxon>Cytophagales</taxon>
        <taxon>Catalimonadaceae</taxon>
        <taxon>Catalinimonas</taxon>
    </lineage>
</organism>
<evidence type="ECO:0000313" key="3">
    <source>
        <dbReference type="EMBL" id="SDM25459.1"/>
    </source>
</evidence>
<feature type="domain" description="Uncharacterized protein YyaB-like PH" evidence="2">
    <location>
        <begin position="54"/>
        <end position="128"/>
    </location>
</feature>
<feature type="transmembrane region" description="Helical" evidence="1">
    <location>
        <begin position="12"/>
        <end position="30"/>
    </location>
</feature>
<evidence type="ECO:0000313" key="4">
    <source>
        <dbReference type="Proteomes" id="UP000198510"/>
    </source>
</evidence>
<dbReference type="OrthoDB" id="1261156at2"/>
<dbReference type="RefSeq" id="WP_089686896.1">
    <property type="nucleotide sequence ID" value="NZ_FNFO01000011.1"/>
</dbReference>
<dbReference type="Proteomes" id="UP000198510">
    <property type="component" value="Unassembled WGS sequence"/>
</dbReference>
<dbReference type="GO" id="GO:0030153">
    <property type="term" value="P:bacteriocin immunity"/>
    <property type="evidence" value="ECO:0007669"/>
    <property type="project" value="InterPro"/>
</dbReference>
<keyword evidence="4" id="KW-1185">Reference proteome</keyword>
<accession>A0A1G9RQ22</accession>
<keyword evidence="1" id="KW-0812">Transmembrane</keyword>
<dbReference type="Pfam" id="PF06713">
    <property type="entry name" value="bPH_4"/>
    <property type="match status" value="1"/>
</dbReference>
<gene>
    <name evidence="3" type="ORF">SAMN05421823_111233</name>
</gene>
<evidence type="ECO:0000256" key="1">
    <source>
        <dbReference type="SAM" id="Phobius"/>
    </source>
</evidence>
<feature type="transmembrane region" description="Helical" evidence="1">
    <location>
        <begin position="36"/>
        <end position="54"/>
    </location>
</feature>
<keyword evidence="1" id="KW-1133">Transmembrane helix</keyword>
<keyword evidence="1" id="KW-0472">Membrane</keyword>
<evidence type="ECO:0000259" key="2">
    <source>
        <dbReference type="Pfam" id="PF06713"/>
    </source>
</evidence>
<dbReference type="InterPro" id="IPR009589">
    <property type="entry name" value="PH_YyaB-like"/>
</dbReference>
<sequence>MKKVYTSQKGEIVSIVLWVPLLGMLGFSLWDGKWVMALIMIATCALTAVVWYGTRYQIVGEMLVVKVGPLTTSTLPISRIREIRRTQTLLAAPANSLDRLEIRYNRYDMLVVSPERPDAFVADLQRINPHIRWVAPNEVWEHAMN</sequence>
<proteinExistence type="predicted"/>
<dbReference type="STRING" id="1075417.SAMN05421823_111233"/>
<name>A0A1G9RQ22_9BACT</name>
<dbReference type="EMBL" id="FNFO01000011">
    <property type="protein sequence ID" value="SDM25459.1"/>
    <property type="molecule type" value="Genomic_DNA"/>
</dbReference>